<sequence>MPFNDFLSTYYGIQVDEKIGFDREEGYRTGNHVNFITSVENKEMVYLEQASLAYFLRDNHIDHITLPIPNLQGEWFTSYHNNNYMVMQVSNIQQMDKNFEGRRLAEFHQIGSRYQYQPKEISSYGKWKSLWIEKLDYVEAKVEKEANKNPNAYYRLVMDVLPYIIGISENAIQYIRESETETRFHEVDQGTITFHRYHHQLNDSILWIDNFVYDHPIRDIAEHIRNCIVKGESKEKILQFINEYQSVRPLSVFSFRLLYGRLLFPAHILDLFIHGFTEEKDEILYDKLRQLLDNQTYYEDMLRNLYESLDINPKILNIPVVNWL</sequence>
<dbReference type="EMBL" id="LGTK01000002">
    <property type="protein sequence ID" value="KPH78698.1"/>
    <property type="molecule type" value="Genomic_DNA"/>
</dbReference>
<dbReference type="RefSeq" id="WP_060667533.1">
    <property type="nucleotide sequence ID" value="NZ_JARTGE010000065.1"/>
</dbReference>
<dbReference type="SUPFAM" id="SSF56112">
    <property type="entry name" value="Protein kinase-like (PK-like)"/>
    <property type="match status" value="1"/>
</dbReference>
<organism evidence="1 2">
    <name type="scientific">Oceanobacillus caeni</name>
    <dbReference type="NCBI Taxonomy" id="405946"/>
    <lineage>
        <taxon>Bacteria</taxon>
        <taxon>Bacillati</taxon>
        <taxon>Bacillota</taxon>
        <taxon>Bacilli</taxon>
        <taxon>Bacillales</taxon>
        <taxon>Bacillaceae</taxon>
        <taxon>Oceanobacillus</taxon>
    </lineage>
</organism>
<proteinExistence type="predicted"/>
<evidence type="ECO:0008006" key="3">
    <source>
        <dbReference type="Google" id="ProtNLM"/>
    </source>
</evidence>
<accession>A0ABR5MN91</accession>
<evidence type="ECO:0000313" key="2">
    <source>
        <dbReference type="Proteomes" id="UP000037854"/>
    </source>
</evidence>
<dbReference type="Proteomes" id="UP000037854">
    <property type="component" value="Unassembled WGS sequence"/>
</dbReference>
<dbReference type="InterPro" id="IPR011009">
    <property type="entry name" value="Kinase-like_dom_sf"/>
</dbReference>
<gene>
    <name evidence="1" type="ORF">AFL42_00885</name>
</gene>
<dbReference type="PANTHER" id="PTHR39179">
    <property type="entry name" value="SPORE COAT PROTEIN I"/>
    <property type="match status" value="1"/>
</dbReference>
<protein>
    <recommendedName>
        <fullName evidence="3">Spore coat protein YutH</fullName>
    </recommendedName>
</protein>
<dbReference type="Gene3D" id="3.90.1200.10">
    <property type="match status" value="1"/>
</dbReference>
<dbReference type="PANTHER" id="PTHR39179:SF2">
    <property type="entry name" value="ENDOSPORE COAT-ASSOCIATED PROTEIN YUTH"/>
    <property type="match status" value="1"/>
</dbReference>
<comment type="caution">
    <text evidence="1">The sequence shown here is derived from an EMBL/GenBank/DDBJ whole genome shotgun (WGS) entry which is preliminary data.</text>
</comment>
<dbReference type="InterPro" id="IPR047175">
    <property type="entry name" value="CotS-like"/>
</dbReference>
<evidence type="ECO:0000313" key="1">
    <source>
        <dbReference type="EMBL" id="KPH78698.1"/>
    </source>
</evidence>
<reference evidence="1 2" key="1">
    <citation type="submission" date="2015-07" db="EMBL/GenBank/DDBJ databases">
        <title>High-quality draft genome sequence of Oceanobacillus caeni HM6, a bacillus isolated from a human feces.</title>
        <authorList>
            <person name="Kumar J."/>
            <person name="Verma M.K."/>
            <person name="Pandey R."/>
            <person name="Bhambi M."/>
            <person name="Chauhan N."/>
        </authorList>
    </citation>
    <scope>NUCLEOTIDE SEQUENCE [LARGE SCALE GENOMIC DNA]</scope>
    <source>
        <strain evidence="1 2">HM6</strain>
    </source>
</reference>
<name>A0ABR5MN91_9BACI</name>
<keyword evidence="2" id="KW-1185">Reference proteome</keyword>